<keyword evidence="2" id="KW-0378">Hydrolase</keyword>
<proteinExistence type="predicted"/>
<evidence type="ECO:0000313" key="2">
    <source>
        <dbReference type="EMBL" id="MPQ43406.1"/>
    </source>
</evidence>
<dbReference type="Pfam" id="PF12706">
    <property type="entry name" value="Lactamase_B_2"/>
    <property type="match status" value="1"/>
</dbReference>
<protein>
    <submittedName>
        <fullName evidence="2">MBL fold metallo-hydrolase</fullName>
    </submittedName>
</protein>
<dbReference type="AlphaFoldDB" id="A0A6I1MIN2"/>
<keyword evidence="3" id="KW-1185">Reference proteome</keyword>
<dbReference type="InterPro" id="IPR036866">
    <property type="entry name" value="RibonucZ/Hydroxyglut_hydro"/>
</dbReference>
<comment type="caution">
    <text evidence="2">The sequence shown here is derived from an EMBL/GenBank/DDBJ whole genome shotgun (WGS) entry which is preliminary data.</text>
</comment>
<organism evidence="2 3">
    <name type="scientific">Clostridium tarantellae</name>
    <dbReference type="NCBI Taxonomy" id="39493"/>
    <lineage>
        <taxon>Bacteria</taxon>
        <taxon>Bacillati</taxon>
        <taxon>Bacillota</taxon>
        <taxon>Clostridia</taxon>
        <taxon>Eubacteriales</taxon>
        <taxon>Clostridiaceae</taxon>
        <taxon>Clostridium</taxon>
    </lineage>
</organism>
<dbReference type="EMBL" id="WHJC01000065">
    <property type="protein sequence ID" value="MPQ43406.1"/>
    <property type="molecule type" value="Genomic_DNA"/>
</dbReference>
<name>A0A6I1MIN2_9CLOT</name>
<dbReference type="GO" id="GO:0016787">
    <property type="term" value="F:hydrolase activity"/>
    <property type="evidence" value="ECO:0007669"/>
    <property type="project" value="UniProtKB-KW"/>
</dbReference>
<reference evidence="2 3" key="1">
    <citation type="submission" date="2019-10" db="EMBL/GenBank/DDBJ databases">
        <title>The Genome Sequence of Clostridium tarantellae Isolated from Fish Brain.</title>
        <authorList>
            <person name="Bano L."/>
            <person name="Kiel M."/>
            <person name="Sales G."/>
            <person name="Doxey A.C."/>
            <person name="Mansfield M.J."/>
            <person name="Schiavone M."/>
            <person name="Rossetto O."/>
            <person name="Pirazzini M."/>
            <person name="Dobrindt U."/>
            <person name="Montecucco C."/>
        </authorList>
    </citation>
    <scope>NUCLEOTIDE SEQUENCE [LARGE SCALE GENOMIC DNA]</scope>
    <source>
        <strain evidence="2 3">DSM 3997</strain>
    </source>
</reference>
<dbReference type="SUPFAM" id="SSF56281">
    <property type="entry name" value="Metallo-hydrolase/oxidoreductase"/>
    <property type="match status" value="1"/>
</dbReference>
<evidence type="ECO:0000259" key="1">
    <source>
        <dbReference type="SMART" id="SM00849"/>
    </source>
</evidence>
<dbReference type="Proteomes" id="UP000430345">
    <property type="component" value="Unassembled WGS sequence"/>
</dbReference>
<dbReference type="PANTHER" id="PTHR47619:SF1">
    <property type="entry name" value="EXODEOXYRIBONUCLEASE WALJ"/>
    <property type="match status" value="1"/>
</dbReference>
<dbReference type="Gene3D" id="3.60.15.10">
    <property type="entry name" value="Ribonuclease Z/Hydroxyacylglutathione hydrolase-like"/>
    <property type="match status" value="1"/>
</dbReference>
<dbReference type="PANTHER" id="PTHR47619">
    <property type="entry name" value="METALLO-HYDROLASE YYCJ-RELATED"/>
    <property type="match status" value="1"/>
</dbReference>
<gene>
    <name evidence="2" type="ORF">GBZ86_06490</name>
</gene>
<sequence length="265" mass="29387">MIFCSLFSGSSGNSIFVSSDNTKVLVDAGLSGKKIIEALQTIDENPKEIDAIFITHEHSDHIKGAGIISRKLDIPIYANEATWLAMEKSLGNIKDKNIKVLQKRSVTTIKDLDIVCFNTPHDSIAPMGYTFSSNGKSASIVTDIGTFTEEIKRNIKDSQVVLLESNHDVEMLKFGPYPYDLKRRVLSEIGHLCNEDCGRAIVDILNINDKISRNIVLGHLSNTNNVPELAYTTVLNVLNENKIAVGKGLNLRMADRYKPSSYIKF</sequence>
<dbReference type="RefSeq" id="WP_152888896.1">
    <property type="nucleotide sequence ID" value="NZ_WHJC01000065.1"/>
</dbReference>
<dbReference type="OrthoDB" id="9781189at2"/>
<dbReference type="InterPro" id="IPR001279">
    <property type="entry name" value="Metallo-B-lactamas"/>
</dbReference>
<accession>A0A6I1MIN2</accession>
<evidence type="ECO:0000313" key="3">
    <source>
        <dbReference type="Proteomes" id="UP000430345"/>
    </source>
</evidence>
<feature type="domain" description="Metallo-beta-lactamase" evidence="1">
    <location>
        <begin position="11"/>
        <end position="191"/>
    </location>
</feature>
<dbReference type="SMART" id="SM00849">
    <property type="entry name" value="Lactamase_B"/>
    <property type="match status" value="1"/>
</dbReference>
<dbReference type="InterPro" id="IPR052533">
    <property type="entry name" value="WalJ/YycJ-like"/>
</dbReference>